<proteinExistence type="inferred from homology"/>
<sequence length="259" mass="27084">MLKRQKQSRENAWRRKREEHGARERRIRPRALLDDISNAVVEYCVQGFDSFDRCLLSLPCTEEQAAALLQGSARLHARLQARLARHLAAFERTALATSLHVPAGLLLPGQGAGSAAPPPADPEEEAAVDAELAAKSADLDQSRAAARSLESELVLLKRELAARGDVKPLAAVAAAAAASAGGKENVAADAAVVQARARELAALLPRAAEAQAARRSAIAATPTPGDPVTRAEKAFLQRQAAAGSASAADLGGVLALLQP</sequence>
<evidence type="ECO:0000256" key="2">
    <source>
        <dbReference type="ARBA" id="ARBA00008643"/>
    </source>
</evidence>
<dbReference type="AlphaFoldDB" id="A0AAW1QY05"/>
<evidence type="ECO:0000256" key="4">
    <source>
        <dbReference type="ARBA" id="ARBA00022618"/>
    </source>
</evidence>
<dbReference type="GO" id="GO:0000444">
    <property type="term" value="C:MIS12/MIND type complex"/>
    <property type="evidence" value="ECO:0007669"/>
    <property type="project" value="TreeGrafter"/>
</dbReference>
<protein>
    <submittedName>
        <fullName evidence="12">Uncharacterized protein</fullName>
    </submittedName>
</protein>
<accession>A0AAW1QY05</accession>
<evidence type="ECO:0000256" key="10">
    <source>
        <dbReference type="SAM" id="Coils"/>
    </source>
</evidence>
<name>A0AAW1QY05_9CHLO</name>
<feature type="region of interest" description="Disordered" evidence="11">
    <location>
        <begin position="1"/>
        <end position="21"/>
    </location>
</feature>
<dbReference type="Pfam" id="PF05859">
    <property type="entry name" value="Mis12"/>
    <property type="match status" value="1"/>
</dbReference>
<evidence type="ECO:0000256" key="7">
    <source>
        <dbReference type="ARBA" id="ARBA00023054"/>
    </source>
</evidence>
<comment type="caution">
    <text evidence="12">The sequence shown here is derived from an EMBL/GenBank/DDBJ whole genome shotgun (WGS) entry which is preliminary data.</text>
</comment>
<dbReference type="GO" id="GO:0051382">
    <property type="term" value="P:kinetochore assembly"/>
    <property type="evidence" value="ECO:0007669"/>
    <property type="project" value="TreeGrafter"/>
</dbReference>
<dbReference type="GO" id="GO:0051301">
    <property type="term" value="P:cell division"/>
    <property type="evidence" value="ECO:0007669"/>
    <property type="project" value="UniProtKB-KW"/>
</dbReference>
<reference evidence="12 13" key="1">
    <citation type="journal article" date="2024" name="Nat. Commun.">
        <title>Phylogenomics reveals the evolutionary origins of lichenization in chlorophyte algae.</title>
        <authorList>
            <person name="Puginier C."/>
            <person name="Libourel C."/>
            <person name="Otte J."/>
            <person name="Skaloud P."/>
            <person name="Haon M."/>
            <person name="Grisel S."/>
            <person name="Petersen M."/>
            <person name="Berrin J.G."/>
            <person name="Delaux P.M."/>
            <person name="Dal Grande F."/>
            <person name="Keller J."/>
        </authorList>
    </citation>
    <scope>NUCLEOTIDE SEQUENCE [LARGE SCALE GENOMIC DNA]</scope>
    <source>
        <strain evidence="12 13">SAG 245.80</strain>
    </source>
</reference>
<evidence type="ECO:0000256" key="9">
    <source>
        <dbReference type="ARBA" id="ARBA00023328"/>
    </source>
</evidence>
<gene>
    <name evidence="12" type="ORF">WJX81_001887</name>
</gene>
<keyword evidence="7 10" id="KW-0175">Coiled coil</keyword>
<feature type="region of interest" description="Disordered" evidence="11">
    <location>
        <begin position="110"/>
        <end position="129"/>
    </location>
</feature>
<keyword evidence="3" id="KW-0158">Chromosome</keyword>
<evidence type="ECO:0000313" key="12">
    <source>
        <dbReference type="EMBL" id="KAK9826414.1"/>
    </source>
</evidence>
<dbReference type="Proteomes" id="UP001445335">
    <property type="component" value="Unassembled WGS sequence"/>
</dbReference>
<dbReference type="InterPro" id="IPR008685">
    <property type="entry name" value="Centromere_Mis12"/>
</dbReference>
<dbReference type="EMBL" id="JALJOU010000065">
    <property type="protein sequence ID" value="KAK9826414.1"/>
    <property type="molecule type" value="Genomic_DNA"/>
</dbReference>
<comment type="subcellular location">
    <subcellularLocation>
        <location evidence="1">Chromosome</location>
        <location evidence="1">Centromere</location>
        <location evidence="1">Kinetochore</location>
    </subcellularLocation>
</comment>
<evidence type="ECO:0000256" key="6">
    <source>
        <dbReference type="ARBA" id="ARBA00022838"/>
    </source>
</evidence>
<evidence type="ECO:0000313" key="13">
    <source>
        <dbReference type="Proteomes" id="UP001445335"/>
    </source>
</evidence>
<evidence type="ECO:0000256" key="11">
    <source>
        <dbReference type="SAM" id="MobiDB-lite"/>
    </source>
</evidence>
<keyword evidence="5" id="KW-0498">Mitosis</keyword>
<evidence type="ECO:0000256" key="5">
    <source>
        <dbReference type="ARBA" id="ARBA00022776"/>
    </source>
</evidence>
<keyword evidence="6" id="KW-0995">Kinetochore</keyword>
<evidence type="ECO:0000256" key="1">
    <source>
        <dbReference type="ARBA" id="ARBA00004629"/>
    </source>
</evidence>
<dbReference type="PANTHER" id="PTHR14527:SF2">
    <property type="entry name" value="PROTEIN MIS12 HOMOLOG"/>
    <property type="match status" value="1"/>
</dbReference>
<feature type="coiled-coil region" evidence="10">
    <location>
        <begin position="132"/>
        <end position="159"/>
    </location>
</feature>
<organism evidence="12 13">
    <name type="scientific">Elliptochloris bilobata</name>
    <dbReference type="NCBI Taxonomy" id="381761"/>
    <lineage>
        <taxon>Eukaryota</taxon>
        <taxon>Viridiplantae</taxon>
        <taxon>Chlorophyta</taxon>
        <taxon>core chlorophytes</taxon>
        <taxon>Trebouxiophyceae</taxon>
        <taxon>Trebouxiophyceae incertae sedis</taxon>
        <taxon>Elliptochloris clade</taxon>
        <taxon>Elliptochloris</taxon>
    </lineage>
</organism>
<evidence type="ECO:0000256" key="8">
    <source>
        <dbReference type="ARBA" id="ARBA00023306"/>
    </source>
</evidence>
<feature type="compositionally biased region" description="Basic and acidic residues" evidence="11">
    <location>
        <begin position="7"/>
        <end position="21"/>
    </location>
</feature>
<dbReference type="PANTHER" id="PTHR14527">
    <property type="entry name" value="PROTEIN MIS12 HOMOLOG"/>
    <property type="match status" value="1"/>
</dbReference>
<dbReference type="GO" id="GO:0000070">
    <property type="term" value="P:mitotic sister chromatid segregation"/>
    <property type="evidence" value="ECO:0007669"/>
    <property type="project" value="TreeGrafter"/>
</dbReference>
<comment type="similarity">
    <text evidence="2">Belongs to the mis12 family.</text>
</comment>
<dbReference type="GO" id="GO:0005634">
    <property type="term" value="C:nucleus"/>
    <property type="evidence" value="ECO:0007669"/>
    <property type="project" value="InterPro"/>
</dbReference>
<keyword evidence="4" id="KW-0132">Cell division</keyword>
<keyword evidence="13" id="KW-1185">Reference proteome</keyword>
<evidence type="ECO:0000256" key="3">
    <source>
        <dbReference type="ARBA" id="ARBA00022454"/>
    </source>
</evidence>
<keyword evidence="8" id="KW-0131">Cell cycle</keyword>
<keyword evidence="9" id="KW-0137">Centromere</keyword>